<comment type="caution">
    <text evidence="3">The sequence shown here is derived from an EMBL/GenBank/DDBJ whole genome shotgun (WGS) entry which is preliminary data.</text>
</comment>
<sequence length="280" mass="30150">MSEPLTPPPTSAIEIQDAARASVPPPDTEGADVGAEPIITDPPIQELPEAVPAPAAPQQPQATTTYHFLFPSLAELAGKGDYKELVRLAERGDLTGENDEHVSRLLVTAPLVLAYLILDNLPSAGFALTRLPSTLDKHPLSIALLSLQSAVRDKQYDQIYIRATGILTVIHTEKLVPGFDLAPVVAQLIHVFIETFQQKTFALLSKAYTSIPLALAQTYLGLSTDQLLAIARRHRWTYNENTQVLAPEGPNAAYHPSRTGLGSSIATLNAVADNLILESS</sequence>
<dbReference type="OrthoDB" id="5351233at2759"/>
<accession>A0A4S4MYM3</accession>
<keyword evidence="4" id="KW-1185">Reference proteome</keyword>
<evidence type="ECO:0000313" key="3">
    <source>
        <dbReference type="EMBL" id="THH30747.1"/>
    </source>
</evidence>
<dbReference type="Pfam" id="PF10075">
    <property type="entry name" value="CSN8_PSD8_EIF3K"/>
    <property type="match status" value="1"/>
</dbReference>
<dbReference type="EMBL" id="SGPM01000069">
    <property type="protein sequence ID" value="THH30747.1"/>
    <property type="molecule type" value="Genomic_DNA"/>
</dbReference>
<dbReference type="Proteomes" id="UP000308730">
    <property type="component" value="Unassembled WGS sequence"/>
</dbReference>
<evidence type="ECO:0000256" key="1">
    <source>
        <dbReference type="SAM" id="MobiDB-lite"/>
    </source>
</evidence>
<proteinExistence type="predicted"/>
<feature type="region of interest" description="Disordered" evidence="1">
    <location>
        <begin position="1"/>
        <end position="39"/>
    </location>
</feature>
<organism evidence="3 4">
    <name type="scientific">Antrodiella citrinella</name>
    <dbReference type="NCBI Taxonomy" id="2447956"/>
    <lineage>
        <taxon>Eukaryota</taxon>
        <taxon>Fungi</taxon>
        <taxon>Dikarya</taxon>
        <taxon>Basidiomycota</taxon>
        <taxon>Agaricomycotina</taxon>
        <taxon>Agaricomycetes</taxon>
        <taxon>Polyporales</taxon>
        <taxon>Steccherinaceae</taxon>
        <taxon>Antrodiella</taxon>
    </lineage>
</organism>
<dbReference type="AlphaFoldDB" id="A0A4S4MYM3"/>
<protein>
    <recommendedName>
        <fullName evidence="2">CSN8/PSMD8/EIF3K domain-containing protein</fullName>
    </recommendedName>
</protein>
<feature type="domain" description="CSN8/PSMD8/EIF3K" evidence="2">
    <location>
        <begin position="107"/>
        <end position="248"/>
    </location>
</feature>
<dbReference type="InterPro" id="IPR033464">
    <property type="entry name" value="CSN8_PSD8_EIF3K"/>
</dbReference>
<name>A0A4S4MYM3_9APHY</name>
<dbReference type="Gene3D" id="1.25.40.990">
    <property type="match status" value="1"/>
</dbReference>
<feature type="compositionally biased region" description="Pro residues" evidence="1">
    <location>
        <begin position="1"/>
        <end position="10"/>
    </location>
</feature>
<gene>
    <name evidence="3" type="ORF">EUX98_g3438</name>
</gene>
<evidence type="ECO:0000259" key="2">
    <source>
        <dbReference type="Pfam" id="PF10075"/>
    </source>
</evidence>
<evidence type="ECO:0000313" key="4">
    <source>
        <dbReference type="Proteomes" id="UP000308730"/>
    </source>
</evidence>
<reference evidence="3 4" key="1">
    <citation type="submission" date="2019-02" db="EMBL/GenBank/DDBJ databases">
        <title>Genome sequencing of the rare red list fungi Antrodiella citrinella (Flaviporus citrinellus).</title>
        <authorList>
            <person name="Buettner E."/>
            <person name="Kellner H."/>
        </authorList>
    </citation>
    <scope>NUCLEOTIDE SEQUENCE [LARGE SCALE GENOMIC DNA]</scope>
    <source>
        <strain evidence="3 4">DSM 108506</strain>
    </source>
</reference>